<sequence length="333" mass="38353">MFSFFKNLTNKENEQKLTEEELKEQIREEAQVNLAEFDEQEVIKEEAAPQETASIPVSDDAPLEVKTELSLHPDWEAQLDNEKKYTLRFLQEELPKMTLGMVSVTGFSMMPQKTGGMTVAMFFRNGSPYPVSFRKVRLAVYLDDQPFARIRIDLSDMGTIPPFSSRPWEIHFPPQSFLHDNFQFSKWKVLMQGAKSPYIWPQELELDPQMEARMTARQKDRLEMLAYTLPALKAETVEMTAFDIGKTRDGRLVIGLLFRNGRTTDYLPGELNIAVYEKKDGDLIASGVIDARSVRVRAKTSRPWLVVFPADLVKKPDADLSDWYMKITRNTKK</sequence>
<dbReference type="EMBL" id="CP073708">
    <property type="protein sequence ID" value="QUO41211.1"/>
    <property type="molecule type" value="Genomic_DNA"/>
</dbReference>
<keyword evidence="5" id="KW-1185">Reference proteome</keyword>
<evidence type="ECO:0000313" key="2">
    <source>
        <dbReference type="EMBL" id="QQE74127.1"/>
    </source>
</evidence>
<feature type="compositionally biased region" description="Basic and acidic residues" evidence="1">
    <location>
        <begin position="9"/>
        <end position="20"/>
    </location>
</feature>
<evidence type="ECO:0000313" key="4">
    <source>
        <dbReference type="Proteomes" id="UP000595847"/>
    </source>
</evidence>
<dbReference type="Proteomes" id="UP000595847">
    <property type="component" value="Chromosome"/>
</dbReference>
<evidence type="ECO:0000313" key="3">
    <source>
        <dbReference type="EMBL" id="QUO41211.1"/>
    </source>
</evidence>
<proteinExistence type="predicted"/>
<organism evidence="2 4">
    <name type="scientific">Brevibacillus composti</name>
    <dbReference type="NCBI Taxonomy" id="2796470"/>
    <lineage>
        <taxon>Bacteria</taxon>
        <taxon>Bacillati</taxon>
        <taxon>Bacillota</taxon>
        <taxon>Bacilli</taxon>
        <taxon>Bacillales</taxon>
        <taxon>Paenibacillaceae</taxon>
        <taxon>Brevibacillus</taxon>
    </lineage>
</organism>
<dbReference type="AlphaFoldDB" id="A0A7T5EK96"/>
<dbReference type="EMBL" id="CP066308">
    <property type="protein sequence ID" value="QQE74127.1"/>
    <property type="molecule type" value="Genomic_DNA"/>
</dbReference>
<evidence type="ECO:0000256" key="1">
    <source>
        <dbReference type="SAM" id="MobiDB-lite"/>
    </source>
</evidence>
<dbReference type="RefSeq" id="WP_198827715.1">
    <property type="nucleotide sequence ID" value="NZ_CP066308.1"/>
</dbReference>
<dbReference type="Proteomes" id="UP000677234">
    <property type="component" value="Chromosome"/>
</dbReference>
<name>A0A7T5EK96_9BACL</name>
<accession>A0A7T5EK96</accession>
<reference evidence="3" key="2">
    <citation type="submission" date="2021-04" db="EMBL/GenBank/DDBJ databases">
        <title>Brevibacillus composti FJAT-54423, complete genome.</title>
        <authorList>
            <person name="Tang R."/>
        </authorList>
    </citation>
    <scope>NUCLEOTIDE SEQUENCE</scope>
    <source>
        <strain evidence="3">FJAT-54424</strain>
    </source>
</reference>
<evidence type="ECO:0000313" key="5">
    <source>
        <dbReference type="Proteomes" id="UP000677234"/>
    </source>
</evidence>
<reference evidence="2 4" key="1">
    <citation type="submission" date="2020-12" db="EMBL/GenBank/DDBJ databases">
        <title>strain FJAT-54423T represents a novel species of the genus Brevibacillus.</title>
        <authorList>
            <person name="Tang R."/>
        </authorList>
    </citation>
    <scope>NUCLEOTIDE SEQUENCE [LARGE SCALE GENOMIC DNA]</scope>
    <source>
        <strain evidence="2 4">FJAT-54423</strain>
    </source>
</reference>
<protein>
    <submittedName>
        <fullName evidence="2">SLAP domain-containing protein</fullName>
    </submittedName>
</protein>
<dbReference type="InterPro" id="IPR030910">
    <property type="entry name" value="SLAP_dom"/>
</dbReference>
<gene>
    <name evidence="2" type="ORF">JD108_20195</name>
    <name evidence="3" type="ORF">KDJ56_20130</name>
</gene>
<dbReference type="KEGG" id="bcop:JD108_20195"/>
<dbReference type="NCBIfam" id="TIGR04398">
    <property type="entry name" value="SLAP_DUP"/>
    <property type="match status" value="2"/>
</dbReference>
<feature type="region of interest" description="Disordered" evidence="1">
    <location>
        <begin position="1"/>
        <end position="20"/>
    </location>
</feature>